<organism evidence="3 4">
    <name type="scientific">Magallana gigas</name>
    <name type="common">Pacific oyster</name>
    <name type="synonym">Crassostrea gigas</name>
    <dbReference type="NCBI Taxonomy" id="29159"/>
    <lineage>
        <taxon>Eukaryota</taxon>
        <taxon>Metazoa</taxon>
        <taxon>Spiralia</taxon>
        <taxon>Lophotrochozoa</taxon>
        <taxon>Mollusca</taxon>
        <taxon>Bivalvia</taxon>
        <taxon>Autobranchia</taxon>
        <taxon>Pteriomorphia</taxon>
        <taxon>Ostreida</taxon>
        <taxon>Ostreoidea</taxon>
        <taxon>Ostreidae</taxon>
        <taxon>Magallana</taxon>
    </lineage>
</organism>
<evidence type="ECO:0000256" key="1">
    <source>
        <dbReference type="SAM" id="Coils"/>
    </source>
</evidence>
<keyword evidence="4" id="KW-1185">Reference proteome</keyword>
<proteinExistence type="predicted"/>
<evidence type="ECO:0000313" key="3">
    <source>
        <dbReference type="EnsemblMetazoa" id="G20753.1:cds"/>
    </source>
</evidence>
<reference evidence="3" key="1">
    <citation type="submission" date="2022-08" db="UniProtKB">
        <authorList>
            <consortium name="EnsemblMetazoa"/>
        </authorList>
    </citation>
    <scope>IDENTIFICATION</scope>
    <source>
        <strain evidence="3">05x7-T-G4-1.051#20</strain>
    </source>
</reference>
<protein>
    <submittedName>
        <fullName evidence="3">Uncharacterized protein</fullName>
    </submittedName>
</protein>
<dbReference type="Proteomes" id="UP000005408">
    <property type="component" value="Unassembled WGS sequence"/>
</dbReference>
<evidence type="ECO:0000313" key="4">
    <source>
        <dbReference type="Proteomes" id="UP000005408"/>
    </source>
</evidence>
<keyword evidence="1" id="KW-0175">Coiled coil</keyword>
<accession>A0A8W8JRU4</accession>
<name>A0A8W8JRU4_MAGGI</name>
<dbReference type="InterPro" id="IPR042342">
    <property type="entry name" value="TTC22"/>
</dbReference>
<feature type="region of interest" description="Disordered" evidence="2">
    <location>
        <begin position="388"/>
        <end position="410"/>
    </location>
</feature>
<feature type="coiled-coil region" evidence="1">
    <location>
        <begin position="12"/>
        <end position="43"/>
    </location>
</feature>
<evidence type="ECO:0000256" key="2">
    <source>
        <dbReference type="SAM" id="MobiDB-lite"/>
    </source>
</evidence>
<dbReference type="PANTHER" id="PTHR16253:SF0">
    <property type="entry name" value="TETRATRICOPEPTIDE REPEAT PROTEIN 22"/>
    <property type="match status" value="1"/>
</dbReference>
<dbReference type="EnsemblMetazoa" id="G20753.1">
    <property type="protein sequence ID" value="G20753.1:cds"/>
    <property type="gene ID" value="G20753"/>
</dbReference>
<dbReference type="PANTHER" id="PTHR16253">
    <property type="entry name" value="TETRATRICOPEPTIDE REPEAT PROTEIN 22"/>
    <property type="match status" value="1"/>
</dbReference>
<dbReference type="Gene3D" id="1.25.40.10">
    <property type="entry name" value="Tetratricopeptide repeat domain"/>
    <property type="match status" value="2"/>
</dbReference>
<feature type="compositionally biased region" description="Basic and acidic residues" evidence="2">
    <location>
        <begin position="391"/>
        <end position="403"/>
    </location>
</feature>
<dbReference type="AlphaFoldDB" id="A0A8W8JRU4"/>
<sequence>MEEARQWSSFVMDDALQSKEKMKEKLKQLQEDLDEKVDVKKENVRNFNFISYLHWRLGDREKAFDALKHAEELENEPNLITHCNKILFFKELEKHYRSQELLNILKKSKDFKHIRTQSRATAEIGYCLSRLGPQNHDRAVRLFKKAIAGIAPERNILWEYGLALTLRRQSNMFQMTKPEQFRPEEKKKEAARLLYEILKFPAGNYCRVKARAWCEMSKILYRSNLFEVINENKKETAKINKMWCFKEAIKLCPEEYFVLEKYGSHLRYTQNLEESKRMLEGAIHLRDTAFSRHHLALTLKKMVEVANRSQKYRKNLQHSFSLDKRYQLEDHSYDSGISSLSQELASLSFATEQNGNNWKSHEDKQHKSNLNANQCIYQRFKSTGSVTQHEISLRTDNRTKPEGTRNQNQSNAICEKQSFISLKKSPRSVCVSPENPLLLQAVVHLKKAIEMCQEFDGARYELGLLYRMLNKPDEALECFSFLTSNNCGKPSDYPMTLINAYEQQAICKLDLISKETDPSKVEELRYDVRKCLWKALSVVSGVIGAIPMLKTTSQCFPLLKMLLQDEEKSTKTYKELAKLHELLGYNEESITFYKHIIGIENDSTTVKELTKNYIKVGDFENAICTLSLLQCSKDQGISNNSFYVDTYIKGAIDSLKKFDLEMAKIRFLKAYSHIFSHLNVSVTKEEDDESPPDILVLHKCGDDGCCYQKYVRSVLESFVKLKYVVNDEDCLPGCRPLTYLNKTMLESRCICMILHESNDDVNTNEFWDRTLEIASVKHRAKILQIRTEGVASEDPGCKEVVLPCDCRDIVHNDSTQLLLRGELFSKMLVQIVVKSYTTVFTELHILLRS</sequence>
<dbReference type="InterPro" id="IPR011990">
    <property type="entry name" value="TPR-like_helical_dom_sf"/>
</dbReference>
<dbReference type="SUPFAM" id="SSF48452">
    <property type="entry name" value="TPR-like"/>
    <property type="match status" value="2"/>
</dbReference>